<evidence type="ECO:0000313" key="2">
    <source>
        <dbReference type="WBParaSite" id="TREG1_45170.1"/>
    </source>
</evidence>
<name>A0AA85JMD5_TRIRE</name>
<organism evidence="1 2">
    <name type="scientific">Trichobilharzia regenti</name>
    <name type="common">Nasal bird schistosome</name>
    <dbReference type="NCBI Taxonomy" id="157069"/>
    <lineage>
        <taxon>Eukaryota</taxon>
        <taxon>Metazoa</taxon>
        <taxon>Spiralia</taxon>
        <taxon>Lophotrochozoa</taxon>
        <taxon>Platyhelminthes</taxon>
        <taxon>Trematoda</taxon>
        <taxon>Digenea</taxon>
        <taxon>Strigeidida</taxon>
        <taxon>Schistosomatoidea</taxon>
        <taxon>Schistosomatidae</taxon>
        <taxon>Trichobilharzia</taxon>
    </lineage>
</organism>
<keyword evidence="1" id="KW-1185">Reference proteome</keyword>
<dbReference type="Proteomes" id="UP000050795">
    <property type="component" value="Unassembled WGS sequence"/>
</dbReference>
<dbReference type="WBParaSite" id="TREG1_45170.1">
    <property type="protein sequence ID" value="TREG1_45170.1"/>
    <property type="gene ID" value="TREG1_45170"/>
</dbReference>
<accession>A0AA85JMD5</accession>
<sequence>MLLNSALTVLMQLVEILIILHMHGGGYGLLINMSFDYHIIDKSLHESLILCVPPDCDRNKPSEFTSCLYQKLSYEHEKVQLHNYIIPADYFPQGVYLLTCDAHFTTLFFMNNLIRYLDCSAHPDAIFVDDQSWNSVKLCVHRPPMTSNWISLLPNITDITFGSVNCHSVRDHVDFVGSELIIRNPDEVKIGQMDVTCDKENYMKPMYLLKSTIILLLNPRKPYYLFEIDGEIEFNFAIPLQGEREGQFQVLKDIQMQCEILEPSLEPKSGIGVNFFGNKLIVDSSSPTKISFSYFVKCSAFNQFLTRKAKFLFLGVDKIQLVITGPEVIVTELNPNDTYTCSVKSVFGKNLETENYKPAFKQVSNGTFTINQNVLSFSKDSPSGIHLFQCHFQIETFHITKQLEVTLFRRDDLVLHLSPGKQVIVLENNSYLNASLQWINPAFRKLADQGYEFPVQCQIQYMDTKTQTSRTLKFVYSISMARLTPGFARLNCSDMFEFHWNSRPLLFAARSNFTLRCMQNAVIEIDHYFDPVCKYELITPPKWINTSDDDGYISMSCFDKRKQLSFDENGKILWGNSRESLLGYHDIVCDNGGFEKTILVYDKEILLNTEIQQEFFLTEPGNSVEFNFGYYNQVGTPNVFTRQDILDDKYTCRTHNPDFGSDIFNGNKMSLDIEDRLNITPVNITVICEAFNGNLRRNTTICVATHLNEHLNQLDVECSLDYGQDTVSFINNISYSRLPVGKPDVNCHPLDDEYFIVSQSIQIIGENWLIPSCYEYNSILISKQRIKICEQKVDEAYFSSEAFEGFEMAPIQCHDSENLLTFDNGELVLQKPFPKTGFYIIYCDGMNYEKKVFLYDSSLRLTLTENRSVWVLGEDDRIQFQFEYLDPESSSYKTIPSEYITCTINYLGDNIVGNNGSISMEQSRFSPSSTKHTANCSLFNGEITRNISFVVLDKTELSLHTDRDGEKYLSGEEHTFPCKIRGPTHLQPIKELVNKVRWQNCSSEYGFRFEKNLLITRKNITLGEKQCSCTLNATHIYLRKDLNFEIVSRTKYLPNITLSFRGAMMIFDATKTYQVSCTLYEASGFKSPKWSMIYGDESYSIKNTKSQGGIESELIIESKLNHTPRLSTFICRSQSSSFCSARLLLVARIKIATMLKPEKEHRIQQFKERTVFITDGRPHQLNHFYFESKLGDRMSIAVENNVINWTGPEIIDNRHYITFHLKQIYLGRLLAHKKTDMFNQVMYSSSIAFTPKLKYYVRNQTLQCIIDKEMSLLEFPYIFITHHPEGFKPRLYYDGHINFSEEFVGGVYDVTCFHQTIQMIMIQSHMTLVFYEPPSKLRIEGRETDNNSYAFQCTPNGFPIENITYKWRVISGHKFAFHTEGNEFVRNKFAIYGNYRVQCSVVILHNNRTFRLSASANHAYTRTGLPNLGRDCYTNKSKWTMYLAFTAVLIFFHIKLVKKYCYSDIINEEKLAAEESGFIYTMATQSDITLDFSSVNPVTSNRIKQAFRQFNAVHQSVKRKQSENKRIWARRRYRRARRQTSTRSLDADELSSMSSIRASFRLNPIALNLLRLRDSTTSMSQKID</sequence>
<reference evidence="1" key="1">
    <citation type="submission" date="2022-06" db="EMBL/GenBank/DDBJ databases">
        <authorList>
            <person name="Berger JAMES D."/>
            <person name="Berger JAMES D."/>
        </authorList>
    </citation>
    <scope>NUCLEOTIDE SEQUENCE [LARGE SCALE GENOMIC DNA]</scope>
</reference>
<proteinExistence type="predicted"/>
<reference evidence="2" key="2">
    <citation type="submission" date="2023-11" db="UniProtKB">
        <authorList>
            <consortium name="WormBaseParasite"/>
        </authorList>
    </citation>
    <scope>IDENTIFICATION</scope>
</reference>
<evidence type="ECO:0000313" key="1">
    <source>
        <dbReference type="Proteomes" id="UP000050795"/>
    </source>
</evidence>
<protein>
    <submittedName>
        <fullName evidence="2">Uncharacterized protein</fullName>
    </submittedName>
</protein>